<name>A0A6N7PX48_9BACT</name>
<dbReference type="GO" id="GO:0000155">
    <property type="term" value="F:phosphorelay sensor kinase activity"/>
    <property type="evidence" value="ECO:0007669"/>
    <property type="project" value="InterPro"/>
</dbReference>
<evidence type="ECO:0000313" key="9">
    <source>
        <dbReference type="Proteomes" id="UP000440224"/>
    </source>
</evidence>
<dbReference type="InterPro" id="IPR011006">
    <property type="entry name" value="CheY-like_superfamily"/>
</dbReference>
<feature type="region of interest" description="Disordered" evidence="6">
    <location>
        <begin position="1"/>
        <end position="25"/>
    </location>
</feature>
<dbReference type="InterPro" id="IPR003661">
    <property type="entry name" value="HisK_dim/P_dom"/>
</dbReference>
<comment type="catalytic activity">
    <reaction evidence="1">
        <text>ATP + protein L-histidine = ADP + protein N-phospho-L-histidine.</text>
        <dbReference type="EC" id="2.7.13.3"/>
    </reaction>
</comment>
<dbReference type="AlphaFoldDB" id="A0A6N7PX48"/>
<evidence type="ECO:0000256" key="2">
    <source>
        <dbReference type="ARBA" id="ARBA00012438"/>
    </source>
</evidence>
<dbReference type="PROSITE" id="PS50110">
    <property type="entry name" value="RESPONSE_REGULATORY"/>
    <property type="match status" value="1"/>
</dbReference>
<feature type="domain" description="Response regulatory" evidence="7">
    <location>
        <begin position="293"/>
        <end position="410"/>
    </location>
</feature>
<keyword evidence="3 5" id="KW-0597">Phosphoprotein</keyword>
<evidence type="ECO:0000256" key="3">
    <source>
        <dbReference type="ARBA" id="ARBA00022553"/>
    </source>
</evidence>
<dbReference type="Pfam" id="PF00072">
    <property type="entry name" value="Response_reg"/>
    <property type="match status" value="1"/>
</dbReference>
<dbReference type="InterPro" id="IPR000014">
    <property type="entry name" value="PAS"/>
</dbReference>
<dbReference type="EC" id="2.7.13.3" evidence="2"/>
<keyword evidence="4" id="KW-0902">Two-component regulatory system</keyword>
<proteinExistence type="predicted"/>
<protein>
    <recommendedName>
        <fullName evidence="2">histidine kinase</fullName>
        <ecNumber evidence="2">2.7.13.3</ecNumber>
    </recommendedName>
</protein>
<dbReference type="InterPro" id="IPR035965">
    <property type="entry name" value="PAS-like_dom_sf"/>
</dbReference>
<dbReference type="OrthoDB" id="5346841at2"/>
<feature type="modified residue" description="4-aspartylphosphate" evidence="5">
    <location>
        <position position="343"/>
    </location>
</feature>
<dbReference type="Gene3D" id="3.40.50.2300">
    <property type="match status" value="1"/>
</dbReference>
<dbReference type="PANTHER" id="PTHR45339:SF1">
    <property type="entry name" value="HYBRID SIGNAL TRANSDUCTION HISTIDINE KINASE J"/>
    <property type="match status" value="1"/>
</dbReference>
<dbReference type="SUPFAM" id="SSF47384">
    <property type="entry name" value="Homodimeric domain of signal transducing histidine kinase"/>
    <property type="match status" value="1"/>
</dbReference>
<reference evidence="8 9" key="1">
    <citation type="submission" date="2019-10" db="EMBL/GenBank/DDBJ databases">
        <title>A soil myxobacterium in the family Polyangiaceae.</title>
        <authorList>
            <person name="Li Y."/>
            <person name="Wang J."/>
        </authorList>
    </citation>
    <scope>NUCLEOTIDE SEQUENCE [LARGE SCALE GENOMIC DNA]</scope>
    <source>
        <strain evidence="8 9">DSM 14734</strain>
    </source>
</reference>
<dbReference type="PANTHER" id="PTHR45339">
    <property type="entry name" value="HYBRID SIGNAL TRANSDUCTION HISTIDINE KINASE J"/>
    <property type="match status" value="1"/>
</dbReference>
<evidence type="ECO:0000313" key="8">
    <source>
        <dbReference type="EMBL" id="MRG94664.1"/>
    </source>
</evidence>
<dbReference type="CDD" id="cd00082">
    <property type="entry name" value="HisKA"/>
    <property type="match status" value="1"/>
</dbReference>
<dbReference type="SMART" id="SM00388">
    <property type="entry name" value="HisKA"/>
    <property type="match status" value="1"/>
</dbReference>
<dbReference type="Proteomes" id="UP000440224">
    <property type="component" value="Unassembled WGS sequence"/>
</dbReference>
<accession>A0A6N7PX48</accession>
<dbReference type="EMBL" id="WJIE01000006">
    <property type="protein sequence ID" value="MRG94664.1"/>
    <property type="molecule type" value="Genomic_DNA"/>
</dbReference>
<sequence>MTGSASKRAVKETTAEPEKNERRREEAREFLTIMKVLQRRAYPEARRAGTTLQSLQGQARSGARRGLGLAFCRLAVGRMADRSGSILPRKAPFSASSCLMDVDALLVRALRQSAVLLITDERGVVIHASERSAALLGASLVGQGLEALFADEGGVMADLWPTLRAGETWTGAFTRKDERAGVRWLRGVVYPVRDEAGELRFVATATPIAGPEADAANKAKSELVSSLSHELRTPLNAMLGFAQLLGRDKSPPLTAKQRGFLDHVLRGGEQLLQMIDEALGPARCAPIEARKHRALYIEDNPANVALVQELIATLETFELLTAPTAEIGIELARAEQPDIIMLDLNLPGMSGFEAIEHLHASPETRDIPVIALSASVMERDVRRAEQAGFSRYLKKPVKIVELCEALEELVAKA</sequence>
<keyword evidence="9" id="KW-1185">Reference proteome</keyword>
<evidence type="ECO:0000259" key="7">
    <source>
        <dbReference type="PROSITE" id="PS50110"/>
    </source>
</evidence>
<dbReference type="CDD" id="cd00130">
    <property type="entry name" value="PAS"/>
    <property type="match status" value="1"/>
</dbReference>
<dbReference type="Pfam" id="PF00512">
    <property type="entry name" value="HisKA"/>
    <property type="match status" value="1"/>
</dbReference>
<organism evidence="8 9">
    <name type="scientific">Polyangium spumosum</name>
    <dbReference type="NCBI Taxonomy" id="889282"/>
    <lineage>
        <taxon>Bacteria</taxon>
        <taxon>Pseudomonadati</taxon>
        <taxon>Myxococcota</taxon>
        <taxon>Polyangia</taxon>
        <taxon>Polyangiales</taxon>
        <taxon>Polyangiaceae</taxon>
        <taxon>Polyangium</taxon>
    </lineage>
</organism>
<comment type="caution">
    <text evidence="8">The sequence shown here is derived from an EMBL/GenBank/DDBJ whole genome shotgun (WGS) entry which is preliminary data.</text>
</comment>
<evidence type="ECO:0000256" key="5">
    <source>
        <dbReference type="PROSITE-ProRule" id="PRU00169"/>
    </source>
</evidence>
<dbReference type="Gene3D" id="3.30.450.20">
    <property type="entry name" value="PAS domain"/>
    <property type="match status" value="1"/>
</dbReference>
<evidence type="ECO:0000256" key="1">
    <source>
        <dbReference type="ARBA" id="ARBA00000085"/>
    </source>
</evidence>
<dbReference type="SUPFAM" id="SSF55785">
    <property type="entry name" value="PYP-like sensor domain (PAS domain)"/>
    <property type="match status" value="1"/>
</dbReference>
<dbReference type="SUPFAM" id="SSF52172">
    <property type="entry name" value="CheY-like"/>
    <property type="match status" value="1"/>
</dbReference>
<evidence type="ECO:0000256" key="6">
    <source>
        <dbReference type="SAM" id="MobiDB-lite"/>
    </source>
</evidence>
<dbReference type="InterPro" id="IPR036097">
    <property type="entry name" value="HisK_dim/P_sf"/>
</dbReference>
<dbReference type="InterPro" id="IPR001789">
    <property type="entry name" value="Sig_transdc_resp-reg_receiver"/>
</dbReference>
<feature type="compositionally biased region" description="Basic and acidic residues" evidence="6">
    <location>
        <begin position="9"/>
        <end position="25"/>
    </location>
</feature>
<evidence type="ECO:0000256" key="4">
    <source>
        <dbReference type="ARBA" id="ARBA00023012"/>
    </source>
</evidence>
<dbReference type="Gene3D" id="1.10.287.130">
    <property type="match status" value="1"/>
</dbReference>
<gene>
    <name evidence="8" type="ORF">GF068_22480</name>
</gene>
<dbReference type="SMART" id="SM00448">
    <property type="entry name" value="REC"/>
    <property type="match status" value="1"/>
</dbReference>